<sequence length="68" mass="8188">MCGECIRRIITWKPYVIYNFTGVAMFLVSYRVHAFNNLFIVVSTRCRCNNLLFIHVYISNTWNYVFRV</sequence>
<proteinExistence type="predicted"/>
<dbReference type="EMBL" id="CM000883">
    <property type="protein sequence ID" value="KQJ87441.1"/>
    <property type="molecule type" value="Genomic_DNA"/>
</dbReference>
<reference evidence="2" key="3">
    <citation type="submission" date="2018-08" db="UniProtKB">
        <authorList>
            <consortium name="EnsemblPlants"/>
        </authorList>
    </citation>
    <scope>IDENTIFICATION</scope>
    <source>
        <strain evidence="2">cv. Bd21</strain>
    </source>
</reference>
<accession>A0A0Q3PDX3</accession>
<gene>
    <name evidence="1" type="ORF">BRADI_4g11122v3</name>
</gene>
<protein>
    <submittedName>
        <fullName evidence="1 2">Uncharacterized protein</fullName>
    </submittedName>
</protein>
<reference evidence="1 2" key="1">
    <citation type="journal article" date="2010" name="Nature">
        <title>Genome sequencing and analysis of the model grass Brachypodium distachyon.</title>
        <authorList>
            <consortium name="International Brachypodium Initiative"/>
        </authorList>
    </citation>
    <scope>NUCLEOTIDE SEQUENCE [LARGE SCALE GENOMIC DNA]</scope>
    <source>
        <strain evidence="1 2">Bd21</strain>
    </source>
</reference>
<evidence type="ECO:0000313" key="3">
    <source>
        <dbReference type="Proteomes" id="UP000008810"/>
    </source>
</evidence>
<dbReference type="EnsemblPlants" id="KQJ87441">
    <property type="protein sequence ID" value="KQJ87441"/>
    <property type="gene ID" value="BRADI_4g11122v3"/>
</dbReference>
<dbReference type="InParanoid" id="A0A0Q3PDX3"/>
<dbReference type="Gramene" id="KQJ87441">
    <property type="protein sequence ID" value="KQJ87441"/>
    <property type="gene ID" value="BRADI_4g11122v3"/>
</dbReference>
<dbReference type="AlphaFoldDB" id="A0A0Q3PDX3"/>
<evidence type="ECO:0000313" key="1">
    <source>
        <dbReference type="EMBL" id="KQJ87441.1"/>
    </source>
</evidence>
<keyword evidence="3" id="KW-1185">Reference proteome</keyword>
<organism evidence="1">
    <name type="scientific">Brachypodium distachyon</name>
    <name type="common">Purple false brome</name>
    <name type="synonym">Trachynia distachya</name>
    <dbReference type="NCBI Taxonomy" id="15368"/>
    <lineage>
        <taxon>Eukaryota</taxon>
        <taxon>Viridiplantae</taxon>
        <taxon>Streptophyta</taxon>
        <taxon>Embryophyta</taxon>
        <taxon>Tracheophyta</taxon>
        <taxon>Spermatophyta</taxon>
        <taxon>Magnoliopsida</taxon>
        <taxon>Liliopsida</taxon>
        <taxon>Poales</taxon>
        <taxon>Poaceae</taxon>
        <taxon>BOP clade</taxon>
        <taxon>Pooideae</taxon>
        <taxon>Stipodae</taxon>
        <taxon>Brachypodieae</taxon>
        <taxon>Brachypodium</taxon>
    </lineage>
</organism>
<name>A0A0Q3PDX3_BRADI</name>
<evidence type="ECO:0000313" key="2">
    <source>
        <dbReference type="EnsemblPlants" id="KQJ87441"/>
    </source>
</evidence>
<reference evidence="1" key="2">
    <citation type="submission" date="2017-06" db="EMBL/GenBank/DDBJ databases">
        <title>WGS assembly of Brachypodium distachyon.</title>
        <authorList>
            <consortium name="The International Brachypodium Initiative"/>
            <person name="Lucas S."/>
            <person name="Harmon-Smith M."/>
            <person name="Lail K."/>
            <person name="Tice H."/>
            <person name="Grimwood J."/>
            <person name="Bruce D."/>
            <person name="Barry K."/>
            <person name="Shu S."/>
            <person name="Lindquist E."/>
            <person name="Wang M."/>
            <person name="Pitluck S."/>
            <person name="Vogel J.P."/>
            <person name="Garvin D.F."/>
            <person name="Mockler T.C."/>
            <person name="Schmutz J."/>
            <person name="Rokhsar D."/>
            <person name="Bevan M.W."/>
        </authorList>
    </citation>
    <scope>NUCLEOTIDE SEQUENCE</scope>
    <source>
        <strain evidence="1">Bd21</strain>
    </source>
</reference>
<dbReference type="Proteomes" id="UP000008810">
    <property type="component" value="Chromosome 4"/>
</dbReference>